<dbReference type="EMBL" id="JH930471">
    <property type="protein sequence ID" value="EKM57163.1"/>
    <property type="molecule type" value="Genomic_DNA"/>
</dbReference>
<keyword evidence="1" id="KW-0479">Metal-binding</keyword>
<dbReference type="KEGG" id="pco:PHACADRAFT_254744"/>
<dbReference type="AlphaFoldDB" id="K5VZZ4"/>
<protein>
    <recommendedName>
        <fullName evidence="2">Fe2OG dioxygenase domain-containing protein</fullName>
    </recommendedName>
</protein>
<accession>K5VZZ4</accession>
<proteinExistence type="inferred from homology"/>
<dbReference type="PANTHER" id="PTHR47990">
    <property type="entry name" value="2-OXOGLUTARATE (2OG) AND FE(II)-DEPENDENT OXYGENASE SUPERFAMILY PROTEIN-RELATED"/>
    <property type="match status" value="1"/>
</dbReference>
<evidence type="ECO:0000313" key="4">
    <source>
        <dbReference type="Proteomes" id="UP000008370"/>
    </source>
</evidence>
<dbReference type="SUPFAM" id="SSF51197">
    <property type="entry name" value="Clavaminate synthase-like"/>
    <property type="match status" value="1"/>
</dbReference>
<dbReference type="InterPro" id="IPR050231">
    <property type="entry name" value="Iron_ascorbate_oxido_reductase"/>
</dbReference>
<dbReference type="GeneID" id="18916135"/>
<reference evidence="3 4" key="1">
    <citation type="journal article" date="2012" name="BMC Genomics">
        <title>Comparative genomics of the white-rot fungi, Phanerochaete carnosa and P. chrysosporium, to elucidate the genetic basis of the distinct wood types they colonize.</title>
        <authorList>
            <person name="Suzuki H."/>
            <person name="MacDonald J."/>
            <person name="Syed K."/>
            <person name="Salamov A."/>
            <person name="Hori C."/>
            <person name="Aerts A."/>
            <person name="Henrissat B."/>
            <person name="Wiebenga A."/>
            <person name="vanKuyk P.A."/>
            <person name="Barry K."/>
            <person name="Lindquist E."/>
            <person name="LaButti K."/>
            <person name="Lapidus A."/>
            <person name="Lucas S."/>
            <person name="Coutinho P."/>
            <person name="Gong Y."/>
            <person name="Samejima M."/>
            <person name="Mahadevan R."/>
            <person name="Abou-Zaid M."/>
            <person name="de Vries R.P."/>
            <person name="Igarashi K."/>
            <person name="Yadav J.S."/>
            <person name="Grigoriev I.V."/>
            <person name="Master E.R."/>
        </authorList>
    </citation>
    <scope>NUCLEOTIDE SEQUENCE [LARGE SCALE GENOMIC DNA]</scope>
    <source>
        <strain evidence="3 4">HHB-10118-sp</strain>
    </source>
</reference>
<dbReference type="HOGENOM" id="CLU_010119_4_0_1"/>
<evidence type="ECO:0000259" key="2">
    <source>
        <dbReference type="PROSITE" id="PS51471"/>
    </source>
</evidence>
<dbReference type="InParanoid" id="K5VZZ4"/>
<dbReference type="GO" id="GO:0016491">
    <property type="term" value="F:oxidoreductase activity"/>
    <property type="evidence" value="ECO:0007669"/>
    <property type="project" value="UniProtKB-KW"/>
</dbReference>
<name>K5VZZ4_PHACS</name>
<dbReference type="Pfam" id="PF03171">
    <property type="entry name" value="2OG-FeII_Oxy"/>
    <property type="match status" value="1"/>
</dbReference>
<dbReference type="Gene3D" id="2.60.120.330">
    <property type="entry name" value="B-lactam Antibiotic, Isopenicillin N Synthase, Chain"/>
    <property type="match status" value="1"/>
</dbReference>
<evidence type="ECO:0000313" key="3">
    <source>
        <dbReference type="EMBL" id="EKM57163.1"/>
    </source>
</evidence>
<dbReference type="InterPro" id="IPR026992">
    <property type="entry name" value="DIOX_N"/>
</dbReference>
<comment type="similarity">
    <text evidence="1">Belongs to the iron/ascorbate-dependent oxidoreductase family.</text>
</comment>
<keyword evidence="4" id="KW-1185">Reference proteome</keyword>
<feature type="domain" description="Fe2OG dioxygenase" evidence="2">
    <location>
        <begin position="178"/>
        <end position="285"/>
    </location>
</feature>
<evidence type="ECO:0000256" key="1">
    <source>
        <dbReference type="RuleBase" id="RU003682"/>
    </source>
</evidence>
<dbReference type="Proteomes" id="UP000008370">
    <property type="component" value="Unassembled WGS sequence"/>
</dbReference>
<dbReference type="RefSeq" id="XP_007394984.1">
    <property type="nucleotide sequence ID" value="XM_007394922.1"/>
</dbReference>
<dbReference type="GO" id="GO:0046872">
    <property type="term" value="F:metal ion binding"/>
    <property type="evidence" value="ECO:0007669"/>
    <property type="project" value="UniProtKB-KW"/>
</dbReference>
<dbReference type="OrthoDB" id="406156at2759"/>
<dbReference type="Pfam" id="PF14226">
    <property type="entry name" value="DIOX_N"/>
    <property type="match status" value="1"/>
</dbReference>
<dbReference type="InterPro" id="IPR005123">
    <property type="entry name" value="Oxoglu/Fe-dep_dioxygenase_dom"/>
</dbReference>
<keyword evidence="1" id="KW-0560">Oxidoreductase</keyword>
<keyword evidence="1" id="KW-0408">Iron</keyword>
<sequence length="364" mass="40461">MPGLTTLPPFPEDVPTHSLLVVDYHLIKEGDDAEIDKLWDAATKLGFWYLKNHDADAEVDAMFVMGEETMKLPLDEKMKYELGDGGNSFGYKAAGTNAIDEKGTPDTTEFLNVSKDDALAYPRKVHRDYPETVYAHIDDAVKPFMLKSIDICNILMSTLNNKLGLPKGRLHELHQLEKESHCQSRCIKKPPGKAVSADELALSAHTDYGSLSFLHNRLGGLQVMPPGDTSWYYIKPIPGHAICNVGDALAIMSGGILRSNVHRVITPPKEQAAYERWSLVYFHRPHDGVVLEALVNDSPMIADAVARAPNPAVFKTGETADAWMMRRVRMRRAKNMTGPEAWRQSLGTEHENVEAARPVSVSVY</sequence>
<dbReference type="InterPro" id="IPR027443">
    <property type="entry name" value="IPNS-like_sf"/>
</dbReference>
<dbReference type="PROSITE" id="PS51471">
    <property type="entry name" value="FE2OG_OXY"/>
    <property type="match status" value="1"/>
</dbReference>
<dbReference type="InterPro" id="IPR044861">
    <property type="entry name" value="IPNS-like_FE2OG_OXY"/>
</dbReference>
<gene>
    <name evidence="3" type="ORF">PHACADRAFT_254744</name>
</gene>
<organism evidence="3 4">
    <name type="scientific">Phanerochaete carnosa (strain HHB-10118-sp)</name>
    <name type="common">White-rot fungus</name>
    <name type="synonym">Peniophora carnosa</name>
    <dbReference type="NCBI Taxonomy" id="650164"/>
    <lineage>
        <taxon>Eukaryota</taxon>
        <taxon>Fungi</taxon>
        <taxon>Dikarya</taxon>
        <taxon>Basidiomycota</taxon>
        <taxon>Agaricomycotina</taxon>
        <taxon>Agaricomycetes</taxon>
        <taxon>Polyporales</taxon>
        <taxon>Phanerochaetaceae</taxon>
        <taxon>Phanerochaete</taxon>
    </lineage>
</organism>